<protein>
    <submittedName>
        <fullName evidence="2">Uncharacterized protein</fullName>
    </submittedName>
</protein>
<comment type="caution">
    <text evidence="2">The sequence shown here is derived from an EMBL/GenBank/DDBJ whole genome shotgun (WGS) entry which is preliminary data.</text>
</comment>
<organism evidence="2 3">
    <name type="scientific">Gossypium arboreum</name>
    <name type="common">Tree cotton</name>
    <name type="synonym">Gossypium nanking</name>
    <dbReference type="NCBI Taxonomy" id="29729"/>
    <lineage>
        <taxon>Eukaryota</taxon>
        <taxon>Viridiplantae</taxon>
        <taxon>Streptophyta</taxon>
        <taxon>Embryophyta</taxon>
        <taxon>Tracheophyta</taxon>
        <taxon>Spermatophyta</taxon>
        <taxon>Magnoliopsida</taxon>
        <taxon>eudicotyledons</taxon>
        <taxon>Gunneridae</taxon>
        <taxon>Pentapetalae</taxon>
        <taxon>rosids</taxon>
        <taxon>malvids</taxon>
        <taxon>Malvales</taxon>
        <taxon>Malvaceae</taxon>
        <taxon>Malvoideae</taxon>
        <taxon>Gossypium</taxon>
    </lineage>
</organism>
<reference evidence="2 3" key="1">
    <citation type="submission" date="2023-03" db="EMBL/GenBank/DDBJ databases">
        <title>WGS of Gossypium arboreum.</title>
        <authorList>
            <person name="Yu D."/>
        </authorList>
    </citation>
    <scope>NUCLEOTIDE SEQUENCE [LARGE SCALE GENOMIC DNA]</scope>
    <source>
        <tissue evidence="2">Leaf</tissue>
    </source>
</reference>
<sequence>MKETYEERKRPTHQWQDELFDVKGKLELGVVILLHYSSENTVMELYVKFPEADEASPSSTTVVANARAKAETRHSVRAFDFNFSGSMTWSESTYIKGLSTYNGTQSDAEFSKYMGYKRTNDLLPTIKSNEGVSNLFVEDDNEGINDVEDATKEEGVADIVDGSESDPGPI</sequence>
<evidence type="ECO:0000256" key="1">
    <source>
        <dbReference type="SAM" id="MobiDB-lite"/>
    </source>
</evidence>
<evidence type="ECO:0000313" key="2">
    <source>
        <dbReference type="EMBL" id="KAK5833757.1"/>
    </source>
</evidence>
<feature type="region of interest" description="Disordered" evidence="1">
    <location>
        <begin position="149"/>
        <end position="170"/>
    </location>
</feature>
<name>A0ABR0Q3I7_GOSAR</name>
<evidence type="ECO:0000313" key="3">
    <source>
        <dbReference type="Proteomes" id="UP001358586"/>
    </source>
</evidence>
<proteinExistence type="predicted"/>
<accession>A0ABR0Q3I7</accession>
<dbReference type="Proteomes" id="UP001358586">
    <property type="component" value="Chromosome 5"/>
</dbReference>
<dbReference type="EMBL" id="JARKNE010000005">
    <property type="protein sequence ID" value="KAK5833757.1"/>
    <property type="molecule type" value="Genomic_DNA"/>
</dbReference>
<keyword evidence="3" id="KW-1185">Reference proteome</keyword>
<gene>
    <name evidence="2" type="ORF">PVK06_017612</name>
</gene>